<evidence type="ECO:0000256" key="1">
    <source>
        <dbReference type="SAM" id="Phobius"/>
    </source>
</evidence>
<dbReference type="GO" id="GO:0007005">
    <property type="term" value="P:mitochondrion organization"/>
    <property type="evidence" value="ECO:0007669"/>
    <property type="project" value="TreeGrafter"/>
</dbReference>
<dbReference type="PANTHER" id="PTHR14700:SF0">
    <property type="entry name" value="PENTATRICOPEPTIDE REPEAT-CONTAINING PROTEIN 2, MITOCHONDRIAL"/>
    <property type="match status" value="1"/>
</dbReference>
<dbReference type="AlphaFoldDB" id="A0A8C0BZE6"/>
<keyword evidence="1" id="KW-0812">Transmembrane</keyword>
<evidence type="ECO:0000313" key="3">
    <source>
        <dbReference type="Proteomes" id="UP000694555"/>
    </source>
</evidence>
<dbReference type="GO" id="GO:0005739">
    <property type="term" value="C:mitochondrion"/>
    <property type="evidence" value="ECO:0007669"/>
    <property type="project" value="InterPro"/>
</dbReference>
<protein>
    <submittedName>
        <fullName evidence="2">Uncharacterized protein</fullName>
    </submittedName>
</protein>
<accession>A0A8C0BZE6</accession>
<keyword evidence="1" id="KW-0472">Membrane</keyword>
<reference evidence="2" key="1">
    <citation type="submission" date="2025-08" db="UniProtKB">
        <authorList>
            <consortium name="Ensembl"/>
        </authorList>
    </citation>
    <scope>IDENTIFICATION</scope>
</reference>
<dbReference type="Ensembl" id="ENSBJAT00000023927.1">
    <property type="protein sequence ID" value="ENSBJAP00000023280.1"/>
    <property type="gene ID" value="ENSBJAG00000015065.1"/>
</dbReference>
<feature type="transmembrane region" description="Helical" evidence="1">
    <location>
        <begin position="12"/>
        <end position="34"/>
    </location>
</feature>
<organism evidence="2 3">
    <name type="scientific">Buteo japonicus</name>
    <dbReference type="NCBI Taxonomy" id="224669"/>
    <lineage>
        <taxon>Eukaryota</taxon>
        <taxon>Metazoa</taxon>
        <taxon>Chordata</taxon>
        <taxon>Craniata</taxon>
        <taxon>Vertebrata</taxon>
        <taxon>Euteleostomi</taxon>
        <taxon>Archelosauria</taxon>
        <taxon>Archosauria</taxon>
        <taxon>Dinosauria</taxon>
        <taxon>Saurischia</taxon>
        <taxon>Theropoda</taxon>
        <taxon>Coelurosauria</taxon>
        <taxon>Aves</taxon>
        <taxon>Neognathae</taxon>
        <taxon>Neoaves</taxon>
        <taxon>Telluraves</taxon>
        <taxon>Accipitrimorphae</taxon>
        <taxon>Accipitriformes</taxon>
        <taxon>Accipitridae</taxon>
        <taxon>Accipitrinae</taxon>
        <taxon>Buteo</taxon>
    </lineage>
</organism>
<dbReference type="PANTHER" id="PTHR14700">
    <property type="entry name" value="PENTATRICOPEPTIDE REPEAT-CONTAINING PROTEIN 2, MITOCHONDRIAL"/>
    <property type="match status" value="1"/>
</dbReference>
<dbReference type="InterPro" id="IPR034629">
    <property type="entry name" value="PTCD2"/>
</dbReference>
<keyword evidence="3" id="KW-1185">Reference proteome</keyword>
<dbReference type="GO" id="GO:0003723">
    <property type="term" value="F:RNA binding"/>
    <property type="evidence" value="ECO:0007669"/>
    <property type="project" value="TreeGrafter"/>
</dbReference>
<reference evidence="2" key="2">
    <citation type="submission" date="2025-09" db="UniProtKB">
        <authorList>
            <consortium name="Ensembl"/>
        </authorList>
    </citation>
    <scope>IDENTIFICATION</scope>
</reference>
<feature type="transmembrane region" description="Helical" evidence="1">
    <location>
        <begin position="78"/>
        <end position="98"/>
    </location>
</feature>
<dbReference type="Proteomes" id="UP000694555">
    <property type="component" value="Unplaced"/>
</dbReference>
<sequence>MKKQGIPFNKETYLLAFAICYKLVSTLNAITFYLQKKLKPLWKLIIPSAFFMIYGFLSVQHLEMYFILLCFMSSSDNFFKICVLMISTICVVWFYFIFKVLVQLRSGLLEEVIKTLEAAVEVDTPPFVKKIEFSEQVLATVREKMEENPNLSAKLGDIYTKLQASGQITICTLEDMLFQIPSSKKTPVKLLNQKQLGYQAAKPRRSDLLLE</sequence>
<dbReference type="GO" id="GO:0050684">
    <property type="term" value="P:regulation of mRNA processing"/>
    <property type="evidence" value="ECO:0007669"/>
    <property type="project" value="InterPro"/>
</dbReference>
<keyword evidence="1" id="KW-1133">Transmembrane helix</keyword>
<evidence type="ECO:0000313" key="2">
    <source>
        <dbReference type="Ensembl" id="ENSBJAP00000023280.1"/>
    </source>
</evidence>
<name>A0A8C0BZE6_9AVES</name>
<proteinExistence type="predicted"/>